<dbReference type="BioCyc" id="CSTI499177:GJE9-832-MONOMER"/>
<evidence type="ECO:0000313" key="3">
    <source>
        <dbReference type="EMBL" id="CBH20914.1"/>
    </source>
</evidence>
<gene>
    <name evidence="3" type="ordered locus">CLOST_0788</name>
</gene>
<evidence type="ECO:0000256" key="1">
    <source>
        <dbReference type="SAM" id="SignalP"/>
    </source>
</evidence>
<name>E3PWU9_ACESD</name>
<dbReference type="InterPro" id="IPR012854">
    <property type="entry name" value="Cu_amine_oxidase-like_N"/>
</dbReference>
<accession>E3PWU9</accession>
<dbReference type="KEGG" id="cst:CLOST_0788"/>
<proteinExistence type="predicted"/>
<dbReference type="InterPro" id="IPR036582">
    <property type="entry name" value="Mao_N_sf"/>
</dbReference>
<organism evidence="3 4">
    <name type="scientific">Acetoanaerobium sticklandii (strain ATCC 12662 / DSM 519 / JCM 1433 / CCUG 9281 / NCIMB 10654 / HF)</name>
    <name type="common">Clostridium sticklandii</name>
    <dbReference type="NCBI Taxonomy" id="499177"/>
    <lineage>
        <taxon>Bacteria</taxon>
        <taxon>Bacillati</taxon>
        <taxon>Bacillota</taxon>
        <taxon>Clostridia</taxon>
        <taxon>Peptostreptococcales</taxon>
        <taxon>Filifactoraceae</taxon>
        <taxon>Acetoanaerobium</taxon>
    </lineage>
</organism>
<dbReference type="AlphaFoldDB" id="E3PWU9"/>
<dbReference type="Pfam" id="PF07833">
    <property type="entry name" value="Cu_amine_oxidN1"/>
    <property type="match status" value="1"/>
</dbReference>
<evidence type="ECO:0000313" key="4">
    <source>
        <dbReference type="Proteomes" id="UP000007041"/>
    </source>
</evidence>
<evidence type="ECO:0000259" key="2">
    <source>
        <dbReference type="Pfam" id="PF07833"/>
    </source>
</evidence>
<dbReference type="Proteomes" id="UP000007041">
    <property type="component" value="Chromosome"/>
</dbReference>
<feature type="domain" description="Copper amine oxidase-like N-terminal" evidence="2">
    <location>
        <begin position="237"/>
        <end position="313"/>
    </location>
</feature>
<dbReference type="SUPFAM" id="SSF55383">
    <property type="entry name" value="Copper amine oxidase, domain N"/>
    <property type="match status" value="1"/>
</dbReference>
<keyword evidence="4" id="KW-1185">Reference proteome</keyword>
<protein>
    <recommendedName>
        <fullName evidence="2">Copper amine oxidase-like N-terminal domain-containing protein</fullName>
    </recommendedName>
</protein>
<sequence length="319" mass="35663">MKKMIKVFTVGSLVLGMTSNIAMAGSVLTSDSAEQVNAKAGVIQDDSLKEEKISYMSFEGYVKEIESNNGYTSVIMTDGKSDEVIGQFNLKGDILVVNQDTATIQALDKIEKGQKIRGFYRKDMPMILIYPPVINPEFIMISSEDTKNFVKHSYFDESLTSIDNNLKLNISDSSVLIDKHGKSVDIEKLKNKDLVVVYDVSTKSIPAQTNPKQVIMLEKDADEMPVKDEALEKIIDSGYMANGVNMIPLKQVADHFGYETSWDNSTKTATLRKENSSFTVTIGQQMYGYNKSLQKFEVSPEIKDARTYVPESILELLQK</sequence>
<dbReference type="Gene3D" id="3.30.457.10">
    <property type="entry name" value="Copper amine oxidase-like, N-terminal domain"/>
    <property type="match status" value="1"/>
</dbReference>
<feature type="signal peptide" evidence="1">
    <location>
        <begin position="1"/>
        <end position="24"/>
    </location>
</feature>
<feature type="chain" id="PRO_5003178036" description="Copper amine oxidase-like N-terminal domain-containing protein" evidence="1">
    <location>
        <begin position="25"/>
        <end position="319"/>
    </location>
</feature>
<dbReference type="HOGENOM" id="CLU_072018_0_0_9"/>
<dbReference type="eggNOG" id="ENOG502ZEC7">
    <property type="taxonomic scope" value="Bacteria"/>
</dbReference>
<keyword evidence="1" id="KW-0732">Signal</keyword>
<dbReference type="STRING" id="1511.CLOST_0788"/>
<dbReference type="EMBL" id="FP565809">
    <property type="protein sequence ID" value="CBH20914.1"/>
    <property type="molecule type" value="Genomic_DNA"/>
</dbReference>
<reference evidence="4" key="1">
    <citation type="journal article" date="2010" name="BMC Genomics">
        <title>Clostridium sticklandii, a specialist in amino acid degradation:revisiting its metabolism through its genome sequence.</title>
        <authorList>
            <person name="Fonknechten N."/>
            <person name="Chaussonnerie S."/>
            <person name="Tricot S."/>
            <person name="Lajus A."/>
            <person name="Andreesen J.R."/>
            <person name="Perchat N."/>
            <person name="Pelletier E."/>
            <person name="Gouyvenoux M."/>
            <person name="Barbe V."/>
            <person name="Salanoubat M."/>
            <person name="Le Paslier D."/>
            <person name="Weissenbach J."/>
            <person name="Cohen G.N."/>
            <person name="Kreimeyer A."/>
        </authorList>
    </citation>
    <scope>NUCLEOTIDE SEQUENCE [LARGE SCALE GENOMIC DNA]</scope>
    <source>
        <strain evidence="4">ATCC 12662 / DSM 519 / JCM 1433 / CCUG 9281 / NCIMB 10654 / HF</strain>
    </source>
</reference>